<name>A0A4R6RSF1_9MICO</name>
<proteinExistence type="predicted"/>
<gene>
    <name evidence="1" type="ORF">EDF62_3078</name>
</gene>
<keyword evidence="2" id="KW-1185">Reference proteome</keyword>
<organism evidence="1 2">
    <name type="scientific">Leucobacter luti</name>
    <dbReference type="NCBI Taxonomy" id="340320"/>
    <lineage>
        <taxon>Bacteria</taxon>
        <taxon>Bacillati</taxon>
        <taxon>Actinomycetota</taxon>
        <taxon>Actinomycetes</taxon>
        <taxon>Micrococcales</taxon>
        <taxon>Microbacteriaceae</taxon>
        <taxon>Leucobacter</taxon>
    </lineage>
</organism>
<evidence type="ECO:0000313" key="1">
    <source>
        <dbReference type="EMBL" id="TDP89781.1"/>
    </source>
</evidence>
<dbReference type="EMBL" id="SNYA01000008">
    <property type="protein sequence ID" value="TDP89781.1"/>
    <property type="molecule type" value="Genomic_DNA"/>
</dbReference>
<comment type="caution">
    <text evidence="1">The sequence shown here is derived from an EMBL/GenBank/DDBJ whole genome shotgun (WGS) entry which is preliminary data.</text>
</comment>
<evidence type="ECO:0000313" key="2">
    <source>
        <dbReference type="Proteomes" id="UP000295601"/>
    </source>
</evidence>
<accession>A0A4R6RSF1</accession>
<reference evidence="1 2" key="1">
    <citation type="submission" date="2019-03" db="EMBL/GenBank/DDBJ databases">
        <title>Genomic analyses of the natural microbiome of Caenorhabditis elegans.</title>
        <authorList>
            <person name="Samuel B."/>
        </authorList>
    </citation>
    <scope>NUCLEOTIDE SEQUENCE [LARGE SCALE GENOMIC DNA]</scope>
    <source>
        <strain evidence="1 2">JUb18</strain>
    </source>
</reference>
<sequence length="128" mass="13806">MKGASMPYDQNQILETLIAAEEKILSAAKELEDHSSGIDLIEAVQLATRLGSLISANEALAAHVYEQLRDGRVLKNTEEKYEQIGGSSVASSLNKLSSECFAGGRDLRMAGGHYLTSVREATSVLIPR</sequence>
<dbReference type="Proteomes" id="UP000295601">
    <property type="component" value="Unassembled WGS sequence"/>
</dbReference>
<protein>
    <submittedName>
        <fullName evidence="1">Uncharacterized protein</fullName>
    </submittedName>
</protein>
<dbReference type="AlphaFoldDB" id="A0A4R6RSF1"/>